<reference evidence="3" key="1">
    <citation type="journal article" date="2019" name="Int. J. Syst. Evol. Microbiol.">
        <title>The Global Catalogue of Microorganisms (GCM) 10K type strain sequencing project: providing services to taxonomists for standard genome sequencing and annotation.</title>
        <authorList>
            <consortium name="The Broad Institute Genomics Platform"/>
            <consortium name="The Broad Institute Genome Sequencing Center for Infectious Disease"/>
            <person name="Wu L."/>
            <person name="Ma J."/>
        </authorList>
    </citation>
    <scope>NUCLEOTIDE SEQUENCE [LARGE SCALE GENOMIC DNA]</scope>
    <source>
        <strain evidence="3">JCM 19015</strain>
    </source>
</reference>
<dbReference type="Proteomes" id="UP001500121">
    <property type="component" value="Unassembled WGS sequence"/>
</dbReference>
<dbReference type="Gene3D" id="2.60.40.1190">
    <property type="match status" value="1"/>
</dbReference>
<dbReference type="RefSeq" id="WP_345480062.1">
    <property type="nucleotide sequence ID" value="NZ_BAABLP010000002.1"/>
</dbReference>
<dbReference type="PANTHER" id="PTHR35532">
    <property type="entry name" value="SIMILAR TO POLYHYDROXYALKANOATE DEPOLYMERASE"/>
    <property type="match status" value="1"/>
</dbReference>
<feature type="region of interest" description="Disordered" evidence="1">
    <location>
        <begin position="1"/>
        <end position="24"/>
    </location>
</feature>
<dbReference type="PANTHER" id="PTHR35532:SF5">
    <property type="entry name" value="CARBOHYDRATE-BINDING DOMAIN-CONTAINING PROTEIN"/>
    <property type="match status" value="1"/>
</dbReference>
<comment type="caution">
    <text evidence="2">The sequence shown here is derived from an EMBL/GenBank/DDBJ whole genome shotgun (WGS) entry which is preliminary data.</text>
</comment>
<name>A0ABP8YWV1_9MICO</name>
<evidence type="ECO:0000256" key="1">
    <source>
        <dbReference type="SAM" id="MobiDB-lite"/>
    </source>
</evidence>
<evidence type="ECO:0000313" key="2">
    <source>
        <dbReference type="EMBL" id="GAA4741892.1"/>
    </source>
</evidence>
<accession>A0ABP8YWV1</accession>
<protein>
    <recommendedName>
        <fullName evidence="4">Polyhydroxyalkanoate depolymerase</fullName>
    </recommendedName>
</protein>
<evidence type="ECO:0000313" key="3">
    <source>
        <dbReference type="Proteomes" id="UP001500121"/>
    </source>
</evidence>
<dbReference type="EMBL" id="BAABLP010000002">
    <property type="protein sequence ID" value="GAA4741892.1"/>
    <property type="molecule type" value="Genomic_DNA"/>
</dbReference>
<sequence>MQLPRPVHEVPTYTAHRAATPPDGDGRLEAACWRAAPRSPRFVDLVSGAPTALDTSAAILWDDEHLHVGFWLEQPQVTATLTERDAHIWLDDDVELFIAGADAYYELEVNAFNTVYEVLFVWDEAYGRADYDGVPALRRDHPQAAPFDGVGLSGHPRGPRTGFWGYDLPGLRTAVHVDGTINDDRVVDRGWRVEIAVPWAALGVLAEPDGRALPPRDGDEWRIALSRFNTRRASPDDSGGWAWSPHGVWDSHIPELFPRIRFSSEPPPGAAAV</sequence>
<gene>
    <name evidence="2" type="ORF">GCM10025783_11440</name>
</gene>
<evidence type="ECO:0008006" key="4">
    <source>
        <dbReference type="Google" id="ProtNLM"/>
    </source>
</evidence>
<proteinExistence type="predicted"/>
<dbReference type="CDD" id="cd09620">
    <property type="entry name" value="CBM9_like_3"/>
    <property type="match status" value="1"/>
</dbReference>
<keyword evidence="3" id="KW-1185">Reference proteome</keyword>
<organism evidence="2 3">
    <name type="scientific">Amnibacterium soli</name>
    <dbReference type="NCBI Taxonomy" id="1282736"/>
    <lineage>
        <taxon>Bacteria</taxon>
        <taxon>Bacillati</taxon>
        <taxon>Actinomycetota</taxon>
        <taxon>Actinomycetes</taxon>
        <taxon>Micrococcales</taxon>
        <taxon>Microbacteriaceae</taxon>
        <taxon>Amnibacterium</taxon>
    </lineage>
</organism>
<dbReference type="SUPFAM" id="SSF49344">
    <property type="entry name" value="CBD9-like"/>
    <property type="match status" value="1"/>
</dbReference>